<dbReference type="PANTHER" id="PTHR47447">
    <property type="entry name" value="OS03G0856100 PROTEIN"/>
    <property type="match status" value="1"/>
</dbReference>
<dbReference type="Proteomes" id="UP001642464">
    <property type="component" value="Unassembled WGS sequence"/>
</dbReference>
<dbReference type="Pfam" id="PF01535">
    <property type="entry name" value="PPR"/>
    <property type="match status" value="3"/>
</dbReference>
<feature type="repeat" description="PPR" evidence="2">
    <location>
        <begin position="2544"/>
        <end position="2578"/>
    </location>
</feature>
<feature type="transmembrane region" description="Helical" evidence="4">
    <location>
        <begin position="1319"/>
        <end position="1339"/>
    </location>
</feature>
<dbReference type="InterPro" id="IPR002885">
    <property type="entry name" value="PPR_rpt"/>
</dbReference>
<keyword evidence="7" id="KW-1185">Reference proteome</keyword>
<feature type="repeat" description="PPR" evidence="2">
    <location>
        <begin position="2685"/>
        <end position="2719"/>
    </location>
</feature>
<name>A0ABP0PGH2_9DINO</name>
<dbReference type="SUPFAM" id="SSF53474">
    <property type="entry name" value="alpha/beta-Hydrolases"/>
    <property type="match status" value="3"/>
</dbReference>
<organism evidence="6 7">
    <name type="scientific">Durusdinium trenchii</name>
    <dbReference type="NCBI Taxonomy" id="1381693"/>
    <lineage>
        <taxon>Eukaryota</taxon>
        <taxon>Sar</taxon>
        <taxon>Alveolata</taxon>
        <taxon>Dinophyceae</taxon>
        <taxon>Suessiales</taxon>
        <taxon>Symbiodiniaceae</taxon>
        <taxon>Durusdinium</taxon>
    </lineage>
</organism>
<dbReference type="Pfam" id="PF01764">
    <property type="entry name" value="Lipase_3"/>
    <property type="match status" value="3"/>
</dbReference>
<feature type="transmembrane region" description="Helical" evidence="4">
    <location>
        <begin position="248"/>
        <end position="267"/>
    </location>
</feature>
<sequence>MLHALSTAALERAQTRDSREGGCGLEFGATSHTATQSLSDLTDSDSEEEEEITCCFRLGLCIGYVIPSWGHLSIANVGRSWAAGAFALWHCYVFLSSAVLIYVNCTAALLRCYIQWFSQVSMAYGFEGICCFVSTTTVLGFLGVALRSYLLISTTSDLLRFAYLLCKDAWRPDAFEAYRRLLVGDAWRELEAGEFYTHSWSVSLGRWQRTFDVIFQCLLHFSLDIVPICTLVGCIFMTHLSEISFCELCFFIGLFHILAFYFLWLVGEVSLKVFNLRHAWQVARGRGTRHSRPIVDTWDIWVSPSDLPIEAPFPTFPTEKRSICVFCGTIFHWLEYLMPSVLGLVTFIVGLIVHHLHLAILGAGFGLAAFIMLLVSLQKPTELSESEATDFEEQKLCRRPVVPAFIYRVLLYPDALQYWGERWCRLSFLQQKRQRFFFTLTLTLSSIVFAAFRFTGLSVACVFVVLINFLRLLWMRVEGPIGWLWAILEAVVEFIVLSYVIIATARNKFQDAAIVLLLSLMRQFGFQREICAGERVRLATMMVLGITNVLFLILVCFAVTSFWEDEDWSAFGHAMNETKFYAIPTYSSNQSYTPLPLCRLRFPIGTELETPEQSSLSLADFGLMASLTYEPSSRVREGLRHYFPKWRLETKPESARYIDWVRFLMLTSEDNSTTVIAVRGTLDFLDALQDVSLWLVPALMQTLDFVGPDISSGAWGESVAELSTLVPLSMISAERSFSSVLAATEFMMKAFPERLFYITGHSLGGGVAKLVSLKLSATETTTIAFSAPGIRHAARVLFGEWAPQPKALDRGNSHGFARRLFRLLTRDLHKKLNQDSLSTITVKPEHDIISRIDLDRGNAIVTPCDERAYRCHSAMLRSLSHAAIEHAHTRDSAWTDPHTGISGISSLADEIDEFDESDAEEEKMTCCFRIGLCIGYMIPTWGHLSIANVGRSWAAGACALWHCYMFFSAALLIFYNCAATFLRCYIQWFSGISLHLMSWRICCHFVYETFLHFFGTLVRCYIVLTVGSDVLRFAYLLCKDAWRPDAFEAYRRLLVGDAWRELEAGEFYTHSWSVSLGRWQRTFDVIFQCLLHFSLDIAPLCLLVACMLSNDITRVFVCKVCLAIGGFHVLVFYFLWLGGEVYLKVMSFARAWKMARGGTRPPRIAMPMMPDTGSLWMTPEGMQFASTEKRSSAFHNKFSFVWETRMPKGAQDVFPASKKQDRSANPNNDEEEQACKDRVPAFVLRAFTYPEALQDWGEKWCRLGYTAQKRQRYSFLIMLAVSGTVFGAFRFAFLSLACLFLVLVAFFRLLWMRVEGPAGWLWAFLEAFVEFILLNYVIIATAKDKFQDAAVIFLLSLMRQFGFQREVVGGERVRIAAMNVLGIIHFLLVILVCFALESFWEDYDWSAFAPVMSETKYYPISRYPLESKTPLPLCLLRFPMGTSKLGAPESTPLSLGDFGLMASLTYETSSRAQQALEHYFAVSEWRIERRPETDMDWVRFLMFTSSDNSTTVITVRGTMDFLDVLQDVALWLVPALMQAMNFVGPDVSSGAWGQAISSLSRLIPLSTVNTERSFSSVLAATEFMIKSHPERLFYLAGHSLGGGVAKLVALKLSAAGLQKGAYAASPLTLAFSAPGIAHAARVMFGELPRALHDKLEEDEMSTLTVKPMHDIISRIDIDLGNSVVTPCEGRAWQCHSIYRTLWGIFKTTRASHASLSLDDIDEENSEDETYEEAERISGCWRVGLCIGYIDWFAGNSSFHSDSPYATSLHFLGAFARSCILLSVTSDLLRFAYLLCKDAWRADAFEAYRRLVVQDSKKELDEGEFYTHSWSVCLTRAQQSWDVMFQCLLHVSLNLVPMALLMQSPIEIVSYRLICKICLGIGVTHILAFYLLWLFGELSLKLRAFLSAWRAARGLKTPQSRTSTRDTGSIWMSPQDLQFSSTSAERRSICLLCCTIFHWLEFLLPVLVGTMVLILGFAFHRTSLLIIGGVMALLVAILMVLNFCLFDGAMEGDECTPTWMYKCFPHPEILQAWGEKWCCLGFHAQKRQRYHSAMMLFVSASVFGAFHFPTLAITCMSLLCYMFLRMLWMHVEGQLGWLFAFLESIVNNTALACLLILTASKHGLKDFAVFVLLSFMRQFGYQRAISAGERVRVASTIILGTVHMLFVVLVCVALRSFWEEQAWSAFGTPMNATTFVSIPAEPAYDPSLPSQLPLCLVRFPYGHPPASKVKPPVLSLVDFALMVSLTYESADRAEEGCVHYFPGQWHIEARPDDARVEPWVDWVRFLMFTSQDNYTTVIAVRGTVTFVDVLQDVSLWLVPALMETMNMFGPDINSGSWGKSIATLSELIPTAHSAEENTFKSVLVATEFMMRRKYPERTFYLAGHSLGGGIARLVELELPWPEKLLTITFASPGVHYAVRVLFGQLPESRLQQLEQDDQGSLNVKPVNDVISLIDAETGNTLLSPCHGRESFDRPNGIIYSSTISACACGVQWQRAINLLSQLSREEGEVDVVVYNAVVSACHAASQWQSALQALVELNALHLEANVITYSAALSACGKGQKWLLALQLLKDMVTSVLLPNVITYSSAISACEKCAKWEVAMALLGTMSDAELVANLITFNSAISACEKAGHWQEVLCLLETLSGQELQADEFTYNAVLSAFEKGGQWQLALHLLRGFDAKQVIDVSIISYSAVISACEKRGKWRMALQLLEEILTRELRADVIAYSAAISACEKRSQWRAAVALLNQLLESQMEADGVSYNAAISACEKEQWQMALLLFQEMLRQHLEASVISFSSSISACEKGSRWTSALDLMDLLHCQAGFAMVRANDGFAPGD</sequence>
<evidence type="ECO:0000259" key="5">
    <source>
        <dbReference type="Pfam" id="PF01764"/>
    </source>
</evidence>
<feature type="transmembrane region" description="Helical" evidence="4">
    <location>
        <begin position="1948"/>
        <end position="1977"/>
    </location>
</feature>
<dbReference type="Gene3D" id="3.40.50.1820">
    <property type="entry name" value="alpha/beta hydrolase"/>
    <property type="match status" value="3"/>
</dbReference>
<evidence type="ECO:0000256" key="1">
    <source>
        <dbReference type="ARBA" id="ARBA00022737"/>
    </source>
</evidence>
<feature type="transmembrane region" description="Helical" evidence="4">
    <location>
        <begin position="1122"/>
        <end position="1143"/>
    </location>
</feature>
<reference evidence="6 7" key="1">
    <citation type="submission" date="2024-02" db="EMBL/GenBank/DDBJ databases">
        <authorList>
            <person name="Chen Y."/>
            <person name="Shah S."/>
            <person name="Dougan E. K."/>
            <person name="Thang M."/>
            <person name="Chan C."/>
        </authorList>
    </citation>
    <scope>NUCLEOTIDE SEQUENCE [LARGE SCALE GENOMIC DNA]</scope>
</reference>
<keyword evidence="4" id="KW-0472">Membrane</keyword>
<feature type="domain" description="Fungal lipase-type" evidence="5">
    <location>
        <begin position="2296"/>
        <end position="2413"/>
    </location>
</feature>
<feature type="transmembrane region" description="Helical" evidence="4">
    <location>
        <begin position="1983"/>
        <end position="2005"/>
    </location>
</feature>
<keyword evidence="1" id="KW-0677">Repeat</keyword>
<evidence type="ECO:0000313" key="7">
    <source>
        <dbReference type="Proteomes" id="UP001642464"/>
    </source>
</evidence>
<feature type="transmembrane region" description="Helical" evidence="4">
    <location>
        <begin position="2152"/>
        <end position="2173"/>
    </location>
</feature>
<feature type="repeat" description="PPR" evidence="2">
    <location>
        <begin position="2579"/>
        <end position="2613"/>
    </location>
</feature>
<feature type="transmembrane region" description="Helical" evidence="4">
    <location>
        <begin position="213"/>
        <end position="236"/>
    </location>
</feature>
<evidence type="ECO:0000256" key="4">
    <source>
        <dbReference type="SAM" id="Phobius"/>
    </source>
</evidence>
<comment type="caution">
    <text evidence="6">The sequence shown here is derived from an EMBL/GenBank/DDBJ whole genome shotgun (WGS) entry which is preliminary data.</text>
</comment>
<feature type="transmembrane region" description="Helical" evidence="4">
    <location>
        <begin position="481"/>
        <end position="503"/>
    </location>
</feature>
<feature type="region of interest" description="Disordered" evidence="3">
    <location>
        <begin position="1"/>
        <end position="22"/>
    </location>
</feature>
<feature type="transmembrane region" description="Helical" evidence="4">
    <location>
        <begin position="1375"/>
        <end position="1396"/>
    </location>
</feature>
<dbReference type="InterPro" id="IPR029058">
    <property type="entry name" value="AB_hydrolase_fold"/>
</dbReference>
<accession>A0ABP0PGH2</accession>
<feature type="transmembrane region" description="Helical" evidence="4">
    <location>
        <begin position="1275"/>
        <end position="1307"/>
    </location>
</feature>
<evidence type="ECO:0000313" key="6">
    <source>
        <dbReference type="EMBL" id="CAK9075145.1"/>
    </source>
</evidence>
<feature type="transmembrane region" description="Helical" evidence="4">
    <location>
        <begin position="953"/>
        <end position="974"/>
    </location>
</feature>
<proteinExistence type="predicted"/>
<dbReference type="PANTHER" id="PTHR47447:SF17">
    <property type="entry name" value="OS12G0638900 PROTEIN"/>
    <property type="match status" value="1"/>
</dbReference>
<feature type="transmembrane region" description="Helical" evidence="4">
    <location>
        <begin position="1867"/>
        <end position="1892"/>
    </location>
</feature>
<dbReference type="Gene3D" id="1.25.40.10">
    <property type="entry name" value="Tetratricopeptide repeat domain"/>
    <property type="match status" value="3"/>
</dbReference>
<feature type="transmembrane region" description="Helical" evidence="4">
    <location>
        <begin position="87"/>
        <end position="110"/>
    </location>
</feature>
<feature type="transmembrane region" description="Helical" evidence="4">
    <location>
        <begin position="2055"/>
        <end position="2083"/>
    </location>
</feature>
<feature type="transmembrane region" description="Helical" evidence="4">
    <location>
        <begin position="1346"/>
        <end position="1363"/>
    </location>
</feature>
<dbReference type="Pfam" id="PF13812">
    <property type="entry name" value="PPR_3"/>
    <property type="match status" value="2"/>
</dbReference>
<evidence type="ECO:0000256" key="2">
    <source>
        <dbReference type="PROSITE-ProRule" id="PRU00708"/>
    </source>
</evidence>
<feature type="transmembrane region" description="Helical" evidence="4">
    <location>
        <begin position="341"/>
        <end position="374"/>
    </location>
</feature>
<keyword evidence="4" id="KW-0812">Transmembrane</keyword>
<feature type="domain" description="Fungal lipase-type" evidence="5">
    <location>
        <begin position="675"/>
        <end position="781"/>
    </location>
</feature>
<feature type="domain" description="Fungal lipase-type" evidence="5">
    <location>
        <begin position="1512"/>
        <end position="1637"/>
    </location>
</feature>
<dbReference type="EMBL" id="CAXAMM010036002">
    <property type="protein sequence ID" value="CAK9075145.1"/>
    <property type="molecule type" value="Genomic_DNA"/>
</dbReference>
<feature type="transmembrane region" description="Helical" evidence="4">
    <location>
        <begin position="122"/>
        <end position="146"/>
    </location>
</feature>
<keyword evidence="4" id="KW-1133">Transmembrane helix</keyword>
<dbReference type="InterPro" id="IPR002921">
    <property type="entry name" value="Fungal_lipase-type"/>
</dbReference>
<dbReference type="PROSITE" id="PS51375">
    <property type="entry name" value="PPR"/>
    <property type="match status" value="3"/>
</dbReference>
<feature type="transmembrane region" description="Helical" evidence="4">
    <location>
        <begin position="2095"/>
        <end position="2116"/>
    </location>
</feature>
<protein>
    <submittedName>
        <fullName evidence="6">Chloroplastic</fullName>
    </submittedName>
</protein>
<feature type="transmembrane region" description="Helical" evidence="4">
    <location>
        <begin position="538"/>
        <end position="563"/>
    </location>
</feature>
<feature type="transmembrane region" description="Helical" evidence="4">
    <location>
        <begin position="1085"/>
        <end position="1110"/>
    </location>
</feature>
<gene>
    <name evidence="6" type="ORF">SCF082_LOCUS36464</name>
</gene>
<dbReference type="InterPro" id="IPR011990">
    <property type="entry name" value="TPR-like_helical_dom_sf"/>
</dbReference>
<evidence type="ECO:0000256" key="3">
    <source>
        <dbReference type="SAM" id="MobiDB-lite"/>
    </source>
</evidence>
<feature type="transmembrane region" description="Helical" evidence="4">
    <location>
        <begin position="1013"/>
        <end position="1035"/>
    </location>
</feature>